<dbReference type="PANTHER" id="PTHR12236">
    <property type="entry name" value="STRUCTURAL CONTITUENT OF CUTICLE"/>
    <property type="match status" value="1"/>
</dbReference>
<dbReference type="GO" id="GO:0031012">
    <property type="term" value="C:extracellular matrix"/>
    <property type="evidence" value="ECO:0007669"/>
    <property type="project" value="TreeGrafter"/>
</dbReference>
<dbReference type="PANTHER" id="PTHR12236:SF46">
    <property type="entry name" value="CUTICULAR PROTEIN 30B-RELATED"/>
    <property type="match status" value="1"/>
</dbReference>
<dbReference type="GO" id="GO:0005615">
    <property type="term" value="C:extracellular space"/>
    <property type="evidence" value="ECO:0007669"/>
    <property type="project" value="TreeGrafter"/>
</dbReference>
<gene>
    <name evidence="3" type="ORF">TSIB3V08_LOCUS5294</name>
</gene>
<dbReference type="EMBL" id="OC002036">
    <property type="protein sequence ID" value="CAD7261148.1"/>
    <property type="molecule type" value="Genomic_DNA"/>
</dbReference>
<organism evidence="3">
    <name type="scientific">Timema shepardi</name>
    <name type="common">Walking stick</name>
    <dbReference type="NCBI Taxonomy" id="629360"/>
    <lineage>
        <taxon>Eukaryota</taxon>
        <taxon>Metazoa</taxon>
        <taxon>Ecdysozoa</taxon>
        <taxon>Arthropoda</taxon>
        <taxon>Hexapoda</taxon>
        <taxon>Insecta</taxon>
        <taxon>Pterygota</taxon>
        <taxon>Neoptera</taxon>
        <taxon>Polyneoptera</taxon>
        <taxon>Phasmatodea</taxon>
        <taxon>Timematodea</taxon>
        <taxon>Timematoidea</taxon>
        <taxon>Timematidae</taxon>
        <taxon>Timema</taxon>
    </lineage>
</organism>
<dbReference type="PROSITE" id="PS51155">
    <property type="entry name" value="CHIT_BIND_RR_2"/>
    <property type="match status" value="1"/>
</dbReference>
<dbReference type="InterPro" id="IPR000618">
    <property type="entry name" value="Insect_cuticle"/>
</dbReference>
<dbReference type="AlphaFoldDB" id="A0A7R9AV25"/>
<proteinExistence type="predicted"/>
<dbReference type="Pfam" id="PF00379">
    <property type="entry name" value="Chitin_bind_4"/>
    <property type="match status" value="1"/>
</dbReference>
<protein>
    <submittedName>
        <fullName evidence="3">Uncharacterized protein</fullName>
    </submittedName>
</protein>
<dbReference type="PRINTS" id="PR00947">
    <property type="entry name" value="CUTICLE"/>
</dbReference>
<evidence type="ECO:0000256" key="2">
    <source>
        <dbReference type="PROSITE-ProRule" id="PRU00497"/>
    </source>
</evidence>
<evidence type="ECO:0000313" key="3">
    <source>
        <dbReference type="EMBL" id="CAD7261148.1"/>
    </source>
</evidence>
<name>A0A7R9AV25_TIMSH</name>
<reference evidence="3" key="1">
    <citation type="submission" date="2020-11" db="EMBL/GenBank/DDBJ databases">
        <authorList>
            <person name="Tran Van P."/>
        </authorList>
    </citation>
    <scope>NUCLEOTIDE SEQUENCE</scope>
</reference>
<sequence length="196" mass="22612">MRNKISRVQIIRPKRDRHRQEVSTLALCFFSTKTAPSFSRLSEVEWNNYHEIDHQGPGTYAFGYDVEDSATGNVHYRREERHANGTVTGSYGVLEANGMVRVVNYIADHLGYRITDEKNSQERNDLARKARILFSNCNYPCKLYTQYTLSKKNFLPPSRQSWHCESNSPLYLAVPPSSPPPYYVRMRTTNNTSLAL</sequence>
<evidence type="ECO:0000256" key="1">
    <source>
        <dbReference type="ARBA" id="ARBA00022460"/>
    </source>
</evidence>
<keyword evidence="1 2" id="KW-0193">Cuticle</keyword>
<dbReference type="InterPro" id="IPR051217">
    <property type="entry name" value="Insect_Cuticle_Struc_Prot"/>
</dbReference>
<accession>A0A7R9AV25</accession>
<dbReference type="GO" id="GO:0042302">
    <property type="term" value="F:structural constituent of cuticle"/>
    <property type="evidence" value="ECO:0007669"/>
    <property type="project" value="UniProtKB-UniRule"/>
</dbReference>